<accession>A0A437P3N3</accession>
<evidence type="ECO:0008006" key="3">
    <source>
        <dbReference type="Google" id="ProtNLM"/>
    </source>
</evidence>
<dbReference type="RefSeq" id="WP_127730678.1">
    <property type="nucleotide sequence ID" value="NZ_SACP01000014.1"/>
</dbReference>
<name>A0A437P3N3_9HYPH</name>
<comment type="caution">
    <text evidence="1">The sequence shown here is derived from an EMBL/GenBank/DDBJ whole genome shotgun (WGS) entry which is preliminary data.</text>
</comment>
<gene>
    <name evidence="1" type="ORF">EOE48_15525</name>
</gene>
<dbReference type="Proteomes" id="UP000286997">
    <property type="component" value="Unassembled WGS sequence"/>
</dbReference>
<reference evidence="1 2" key="1">
    <citation type="submission" date="2019-01" db="EMBL/GenBank/DDBJ databases">
        <authorList>
            <person name="Chen W.-M."/>
        </authorList>
    </citation>
    <scope>NUCLEOTIDE SEQUENCE [LARGE SCALE GENOMIC DNA]</scope>
    <source>
        <strain evidence="1 2">TER-1</strain>
    </source>
</reference>
<dbReference type="EMBL" id="SACP01000014">
    <property type="protein sequence ID" value="RVU16870.1"/>
    <property type="molecule type" value="Genomic_DNA"/>
</dbReference>
<dbReference type="Gene3D" id="3.40.630.30">
    <property type="match status" value="1"/>
</dbReference>
<dbReference type="AlphaFoldDB" id="A0A437P3N3"/>
<protein>
    <recommendedName>
        <fullName evidence="3">Acyl-CoA acyltransferase</fullName>
    </recommendedName>
</protein>
<keyword evidence="2" id="KW-1185">Reference proteome</keyword>
<proteinExistence type="predicted"/>
<dbReference type="InterPro" id="IPR016181">
    <property type="entry name" value="Acyl_CoA_acyltransferase"/>
</dbReference>
<evidence type="ECO:0000313" key="2">
    <source>
        <dbReference type="Proteomes" id="UP000286997"/>
    </source>
</evidence>
<sequence>MVIDAPAAVRRRQITDGDLDAVAELLSRGFPTRTAAWWRRGLARMAARAVPEGYPRFGTLLESGGRPVGVLLMIVSRVGDGLRCNLSSWYVEPAFAAQSPLLLNHALRDRAVTYVNVSPAPHTRPIIEAQGFRPFSRGLLLSLPWLRVGRERVRLHRIGGTVPERFADLPEAGLLAAHAGHGCHAVVVEAADGPHPFVFAARRVLNRLVPTTHLIHCRAVQDFVRFAGPLGRHLLLRGCPAVLVDLDGPAPDLPGRPISLHQTRYSRGPNPPRPGDLAYTEGVIFGP</sequence>
<evidence type="ECO:0000313" key="1">
    <source>
        <dbReference type="EMBL" id="RVU16870.1"/>
    </source>
</evidence>
<dbReference type="SUPFAM" id="SSF55729">
    <property type="entry name" value="Acyl-CoA N-acyltransferases (Nat)"/>
    <property type="match status" value="1"/>
</dbReference>
<organism evidence="1 2">
    <name type="scientific">Methylobacterium oryzihabitans</name>
    <dbReference type="NCBI Taxonomy" id="2499852"/>
    <lineage>
        <taxon>Bacteria</taxon>
        <taxon>Pseudomonadati</taxon>
        <taxon>Pseudomonadota</taxon>
        <taxon>Alphaproteobacteria</taxon>
        <taxon>Hyphomicrobiales</taxon>
        <taxon>Methylobacteriaceae</taxon>
        <taxon>Methylobacterium</taxon>
    </lineage>
</organism>
<dbReference type="OrthoDB" id="8209564at2"/>